<accession>A0A8M8USK5</accession>
<dbReference type="SUPFAM" id="SSF55455">
    <property type="entry name" value="SRF-like"/>
    <property type="match status" value="1"/>
</dbReference>
<dbReference type="PRINTS" id="PR00404">
    <property type="entry name" value="MADSDOMAIN"/>
</dbReference>
<dbReference type="InterPro" id="IPR050142">
    <property type="entry name" value="MADS-box/MEF2_TF"/>
</dbReference>
<evidence type="ECO:0000256" key="6">
    <source>
        <dbReference type="ARBA" id="ARBA00037260"/>
    </source>
</evidence>
<feature type="region of interest" description="Disordered" evidence="8">
    <location>
        <begin position="181"/>
        <end position="205"/>
    </location>
</feature>
<feature type="coiled-coil region" evidence="7">
    <location>
        <begin position="94"/>
        <end position="177"/>
    </location>
</feature>
<gene>
    <name evidence="12" type="primary">LOC105179249</name>
</gene>
<feature type="domain" description="K-box" evidence="10">
    <location>
        <begin position="94"/>
        <end position="184"/>
    </location>
</feature>
<reference evidence="12" key="1">
    <citation type="submission" date="2025-08" db="UniProtKB">
        <authorList>
            <consortium name="RefSeq"/>
        </authorList>
    </citation>
    <scope>IDENTIFICATION</scope>
</reference>
<comment type="subcellular location">
    <subcellularLocation>
        <location evidence="1">Nucleus</location>
    </subcellularLocation>
</comment>
<dbReference type="GO" id="GO:0046983">
    <property type="term" value="F:protein dimerization activity"/>
    <property type="evidence" value="ECO:0007669"/>
    <property type="project" value="InterPro"/>
</dbReference>
<evidence type="ECO:0000256" key="3">
    <source>
        <dbReference type="ARBA" id="ARBA00023125"/>
    </source>
</evidence>
<feature type="domain" description="MADS-box" evidence="9">
    <location>
        <begin position="9"/>
        <end position="69"/>
    </location>
</feature>
<evidence type="ECO:0000256" key="4">
    <source>
        <dbReference type="ARBA" id="ARBA00023163"/>
    </source>
</evidence>
<dbReference type="PANTHER" id="PTHR48019">
    <property type="entry name" value="SERUM RESPONSE FACTOR HOMOLOG"/>
    <property type="match status" value="1"/>
</dbReference>
<dbReference type="FunFam" id="3.40.1810.10:FF:000003">
    <property type="entry name" value="MADS-box transcription factor MADS-MC"/>
    <property type="match status" value="1"/>
</dbReference>
<dbReference type="AlphaFoldDB" id="A0A8M8USK5"/>
<dbReference type="Proteomes" id="UP000504604">
    <property type="component" value="Unplaced"/>
</dbReference>
<dbReference type="RefSeq" id="XP_020546919.1">
    <property type="nucleotide sequence ID" value="XM_020691260.1"/>
</dbReference>
<dbReference type="CDD" id="cd00265">
    <property type="entry name" value="MADS_MEF2_like"/>
    <property type="match status" value="1"/>
</dbReference>
<name>A0A8M8USK5_SESIN</name>
<evidence type="ECO:0000259" key="9">
    <source>
        <dbReference type="PROSITE" id="PS50066"/>
    </source>
</evidence>
<evidence type="ECO:0000256" key="2">
    <source>
        <dbReference type="ARBA" id="ARBA00023015"/>
    </source>
</evidence>
<dbReference type="PROSITE" id="PS50066">
    <property type="entry name" value="MADS_BOX_2"/>
    <property type="match status" value="1"/>
</dbReference>
<comment type="function">
    <text evidence="6">Probable transcription factor.</text>
</comment>
<dbReference type="Gene3D" id="3.40.1810.10">
    <property type="entry name" value="Transcription factor, MADS-box"/>
    <property type="match status" value="1"/>
</dbReference>
<feature type="compositionally biased region" description="Basic and acidic residues" evidence="8">
    <location>
        <begin position="181"/>
        <end position="193"/>
    </location>
</feature>
<sequence length="218" mass="25193">MQVKLIKKMVRGKVQMKRIENATSRQVTFSKRRNGLLKKAYELSVLCDAEVALIIFSQKGRLFEFSSSNMQKTIGRYLEHAKDRGTSIEVEQHMQHLKHEAAFMAKKIELLENAQRKLLGHNIGTCSMEELQQIDNQLERSLKNIRARKLQLFKEEIEKLQAKEKFLLEENARLSDKCGMRGRHAAEKQKEIGRNNQSTRSEVVTELFIGPPTIRNAS</sequence>
<keyword evidence="3" id="KW-0238">DNA-binding</keyword>
<dbReference type="InterPro" id="IPR002100">
    <property type="entry name" value="TF_MADSbox"/>
</dbReference>
<protein>
    <submittedName>
        <fullName evidence="12">MADS-box protein SOC1 isoform X1</fullName>
    </submittedName>
</protein>
<dbReference type="OrthoDB" id="906764at2759"/>
<keyword evidence="5" id="KW-0539">Nucleus</keyword>
<dbReference type="InterPro" id="IPR036879">
    <property type="entry name" value="TF_MADSbox_sf"/>
</dbReference>
<keyword evidence="2" id="KW-0805">Transcription regulation</keyword>
<dbReference type="GO" id="GO:0045944">
    <property type="term" value="P:positive regulation of transcription by RNA polymerase II"/>
    <property type="evidence" value="ECO:0007669"/>
    <property type="project" value="InterPro"/>
</dbReference>
<dbReference type="GO" id="GO:0000977">
    <property type="term" value="F:RNA polymerase II transcription regulatory region sequence-specific DNA binding"/>
    <property type="evidence" value="ECO:0007669"/>
    <property type="project" value="InterPro"/>
</dbReference>
<dbReference type="SMART" id="SM00432">
    <property type="entry name" value="MADS"/>
    <property type="match status" value="1"/>
</dbReference>
<keyword evidence="11" id="KW-1185">Reference proteome</keyword>
<dbReference type="GO" id="GO:0003700">
    <property type="term" value="F:DNA-binding transcription factor activity"/>
    <property type="evidence" value="ECO:0007669"/>
    <property type="project" value="InterPro"/>
</dbReference>
<proteinExistence type="predicted"/>
<evidence type="ECO:0000256" key="8">
    <source>
        <dbReference type="SAM" id="MobiDB-lite"/>
    </source>
</evidence>
<dbReference type="PROSITE" id="PS00350">
    <property type="entry name" value="MADS_BOX_1"/>
    <property type="match status" value="1"/>
</dbReference>
<dbReference type="Pfam" id="PF01486">
    <property type="entry name" value="K-box"/>
    <property type="match status" value="1"/>
</dbReference>
<evidence type="ECO:0000313" key="12">
    <source>
        <dbReference type="RefSeq" id="XP_020546919.1"/>
    </source>
</evidence>
<evidence type="ECO:0000256" key="1">
    <source>
        <dbReference type="ARBA" id="ARBA00004123"/>
    </source>
</evidence>
<dbReference type="Pfam" id="PF00319">
    <property type="entry name" value="SRF-TF"/>
    <property type="match status" value="1"/>
</dbReference>
<dbReference type="InterPro" id="IPR033896">
    <property type="entry name" value="MEF2-like_N"/>
</dbReference>
<keyword evidence="4" id="KW-0804">Transcription</keyword>
<keyword evidence="7" id="KW-0175">Coiled coil</keyword>
<dbReference type="GeneID" id="105179249"/>
<dbReference type="InterPro" id="IPR002487">
    <property type="entry name" value="TF_Kbox"/>
</dbReference>
<dbReference type="GO" id="GO:0005634">
    <property type="term" value="C:nucleus"/>
    <property type="evidence" value="ECO:0007669"/>
    <property type="project" value="UniProtKB-SubCell"/>
</dbReference>
<evidence type="ECO:0000256" key="7">
    <source>
        <dbReference type="SAM" id="Coils"/>
    </source>
</evidence>
<evidence type="ECO:0000256" key="5">
    <source>
        <dbReference type="ARBA" id="ARBA00023242"/>
    </source>
</evidence>
<dbReference type="PROSITE" id="PS51297">
    <property type="entry name" value="K_BOX"/>
    <property type="match status" value="1"/>
</dbReference>
<evidence type="ECO:0000259" key="10">
    <source>
        <dbReference type="PROSITE" id="PS51297"/>
    </source>
</evidence>
<evidence type="ECO:0000313" key="11">
    <source>
        <dbReference type="Proteomes" id="UP000504604"/>
    </source>
</evidence>
<organism evidence="11 12">
    <name type="scientific">Sesamum indicum</name>
    <name type="common">Oriental sesame</name>
    <name type="synonym">Sesamum orientale</name>
    <dbReference type="NCBI Taxonomy" id="4182"/>
    <lineage>
        <taxon>Eukaryota</taxon>
        <taxon>Viridiplantae</taxon>
        <taxon>Streptophyta</taxon>
        <taxon>Embryophyta</taxon>
        <taxon>Tracheophyta</taxon>
        <taxon>Spermatophyta</taxon>
        <taxon>Magnoliopsida</taxon>
        <taxon>eudicotyledons</taxon>
        <taxon>Gunneridae</taxon>
        <taxon>Pentapetalae</taxon>
        <taxon>asterids</taxon>
        <taxon>lamiids</taxon>
        <taxon>Lamiales</taxon>
        <taxon>Pedaliaceae</taxon>
        <taxon>Sesamum</taxon>
    </lineage>
</organism>